<reference evidence="2 3" key="1">
    <citation type="submission" date="2010-12" db="EMBL/GenBank/DDBJ databases">
        <title>The Genome Sequence of Vibrio phage pYD38-A.</title>
        <authorList>
            <consortium name="The Broad Institute Genome Sequencing Platform"/>
            <person name="Henn M.R."/>
            <person name="Wolf A."/>
            <person name="Jost G."/>
            <person name="Levin J."/>
            <person name="Malboeuf C."/>
            <person name="Casali M."/>
            <person name="Russ C."/>
            <person name="Lennon N."/>
            <person name="Chapman S.B."/>
            <person name="Erlich R."/>
            <person name="Young S.K."/>
            <person name="Yandava C."/>
            <person name="Zeng Q."/>
            <person name="Alvarado L."/>
            <person name="Anderson S."/>
            <person name="Berlin A."/>
            <person name="Chen Z."/>
            <person name="Freedman E."/>
            <person name="Gellesch M."/>
            <person name="Goldberg J."/>
            <person name="Green L."/>
            <person name="Griggs A."/>
            <person name="Gujja S."/>
            <person name="Heilman E.R."/>
            <person name="Heiman D."/>
            <person name="Hollinger A."/>
            <person name="Howarth C."/>
            <person name="Larson L."/>
            <person name="Mehta T."/>
            <person name="Pearson M."/>
            <person name="Roberts A."/>
            <person name="Ryan E."/>
            <person name="Saif S."/>
            <person name="Shea T."/>
            <person name="Shenoy N."/>
            <person name="Sisk P."/>
            <person name="Stolte C."/>
            <person name="Sykes S."/>
            <person name="White J."/>
            <person name="Haas B."/>
            <person name="Nusbaum C."/>
            <person name="Birren B."/>
        </authorList>
    </citation>
    <scope>NUCLEOTIDE SEQUENCE [LARGE SCALE GENOMIC DNA]</scope>
    <source>
        <strain evidence="3">pYD38</strain>
    </source>
</reference>
<dbReference type="InterPro" id="IPR050336">
    <property type="entry name" value="Chromosome_partition/occlusion"/>
</dbReference>
<name>R9TMU5_9CAUD</name>
<dbReference type="EMBL" id="JF974312">
    <property type="protein sequence ID" value="AGN34248.1"/>
    <property type="molecule type" value="Genomic_DNA"/>
</dbReference>
<dbReference type="OrthoDB" id="5758at10239"/>
<dbReference type="GO" id="GO:0007059">
    <property type="term" value="P:chromosome segregation"/>
    <property type="evidence" value="ECO:0007669"/>
    <property type="project" value="TreeGrafter"/>
</dbReference>
<dbReference type="SUPFAM" id="SSF110849">
    <property type="entry name" value="ParB/Sulfiredoxin"/>
    <property type="match status" value="1"/>
</dbReference>
<evidence type="ECO:0000313" key="3">
    <source>
        <dbReference type="Proteomes" id="UP000201358"/>
    </source>
</evidence>
<dbReference type="InterPro" id="IPR041468">
    <property type="entry name" value="HTH_ParB/Spo0J"/>
</dbReference>
<organism evidence="2 3">
    <name type="scientific">Vibrio phage pYD38-A</name>
    <dbReference type="NCBI Taxonomy" id="754051"/>
    <lineage>
        <taxon>Viruses</taxon>
        <taxon>Duplodnaviria</taxon>
        <taxon>Heunggongvirae</taxon>
        <taxon>Uroviricota</taxon>
        <taxon>Caudoviricetes</taxon>
        <taxon>Roufvirus</taxon>
        <taxon>Roufvirus pIS4A</taxon>
    </lineage>
</organism>
<dbReference type="PANTHER" id="PTHR33375">
    <property type="entry name" value="CHROMOSOME-PARTITIONING PROTEIN PARB-RELATED"/>
    <property type="match status" value="1"/>
</dbReference>
<protein>
    <recommendedName>
        <fullName evidence="1">ParB/Spo0J HTH domain-containing protein</fullName>
    </recommendedName>
</protein>
<dbReference type="KEGG" id="vg:16045551"/>
<gene>
    <name evidence="2" type="ORF">VPRG_00006</name>
</gene>
<dbReference type="GeneID" id="16045551"/>
<proteinExistence type="predicted"/>
<dbReference type="Proteomes" id="UP000201358">
    <property type="component" value="Segment"/>
</dbReference>
<dbReference type="RefSeq" id="YP_008126170.1">
    <property type="nucleotide sequence ID" value="NC_021534.1"/>
</dbReference>
<evidence type="ECO:0000259" key="1">
    <source>
        <dbReference type="Pfam" id="PF17762"/>
    </source>
</evidence>
<dbReference type="SUPFAM" id="SSF109709">
    <property type="entry name" value="KorB DNA-binding domain-like"/>
    <property type="match status" value="1"/>
</dbReference>
<feature type="domain" description="ParB/Spo0J HTH" evidence="1">
    <location>
        <begin position="122"/>
        <end position="204"/>
    </location>
</feature>
<evidence type="ECO:0000313" key="2">
    <source>
        <dbReference type="EMBL" id="AGN34248.1"/>
    </source>
</evidence>
<dbReference type="PANTHER" id="PTHR33375:SF1">
    <property type="entry name" value="CHROMOSOME-PARTITIONING PROTEIN PARB-RELATED"/>
    <property type="match status" value="1"/>
</dbReference>
<accession>R9TMU5</accession>
<dbReference type="Gene3D" id="1.10.10.2830">
    <property type="match status" value="1"/>
</dbReference>
<dbReference type="Pfam" id="PF17762">
    <property type="entry name" value="HTH_ParB"/>
    <property type="match status" value="1"/>
</dbReference>
<sequence>MASLSQRYANKETRDGITVNKTYLVPVDQLYLEPGYNIREADEQHVEYFAQCWESGHPILALTVIPDADGKRIKILDGQHRYLGAPRAIERGVPIARIECKDFTGDEADKIAFMASSSQGKQLDPFERAKAYVRLKGFGWTNEEIAKKVGRSVSDVQMHLSLGDVPDAIKQRINAGQISYANAVAVAREHGDDAVNVIDAAVEEAKAQGKDKVTAKTLKAKKVKPIDRLIQLLKEADHMVVAEGHVAQETEEFLRLPSAELNEVLAILEKL</sequence>
<dbReference type="InterPro" id="IPR036086">
    <property type="entry name" value="ParB/Sulfiredoxin_sf"/>
</dbReference>